<dbReference type="InterPro" id="IPR006578">
    <property type="entry name" value="MADF-dom"/>
</dbReference>
<evidence type="ECO:0000313" key="2">
    <source>
        <dbReference type="EMBL" id="CAD7602458.1"/>
    </source>
</evidence>
<dbReference type="InterPro" id="IPR039353">
    <property type="entry name" value="TF_Adf1"/>
</dbReference>
<gene>
    <name evidence="2" type="ORF">TGEB3V08_LOCUS8348</name>
</gene>
<dbReference type="EMBL" id="OE843188">
    <property type="protein sequence ID" value="CAD7602458.1"/>
    <property type="molecule type" value="Genomic_DNA"/>
</dbReference>
<accession>A0A7R9PP25</accession>
<dbReference type="GO" id="GO:0005667">
    <property type="term" value="C:transcription regulator complex"/>
    <property type="evidence" value="ECO:0007669"/>
    <property type="project" value="TreeGrafter"/>
</dbReference>
<feature type="domain" description="MADF" evidence="1">
    <location>
        <begin position="7"/>
        <end position="99"/>
    </location>
</feature>
<dbReference type="PROSITE" id="PS51029">
    <property type="entry name" value="MADF"/>
    <property type="match status" value="1"/>
</dbReference>
<sequence>MSSVTEKLIEIVKLHAVIFDLSHPDYKNIRNKSKIWEEIGRSLGEDGDDMKKKWKNLRDSYAKHLRAEKSHTGQPPKSIDRYKTWPWAQQMAFFRPFLQFGSTNSNTSIVDSLLDSPDESENSREGLFVSKDRADEYGFLQQAAEMPTQPQPAQESSCRQAHSTPIATFALREQTMQAENFGARMVQGITRKIIDC</sequence>
<dbReference type="AlphaFoldDB" id="A0A7R9PP25"/>
<protein>
    <recommendedName>
        <fullName evidence="1">MADF domain-containing protein</fullName>
    </recommendedName>
</protein>
<dbReference type="Pfam" id="PF10545">
    <property type="entry name" value="MADF_DNA_bdg"/>
    <property type="match status" value="1"/>
</dbReference>
<name>A0A7R9PP25_TIMGE</name>
<dbReference type="PANTHER" id="PTHR12243">
    <property type="entry name" value="MADF DOMAIN TRANSCRIPTION FACTOR"/>
    <property type="match status" value="1"/>
</dbReference>
<organism evidence="2">
    <name type="scientific">Timema genevievae</name>
    <name type="common">Walking stick</name>
    <dbReference type="NCBI Taxonomy" id="629358"/>
    <lineage>
        <taxon>Eukaryota</taxon>
        <taxon>Metazoa</taxon>
        <taxon>Ecdysozoa</taxon>
        <taxon>Arthropoda</taxon>
        <taxon>Hexapoda</taxon>
        <taxon>Insecta</taxon>
        <taxon>Pterygota</taxon>
        <taxon>Neoptera</taxon>
        <taxon>Polyneoptera</taxon>
        <taxon>Phasmatodea</taxon>
        <taxon>Timematodea</taxon>
        <taxon>Timematoidea</taxon>
        <taxon>Timematidae</taxon>
        <taxon>Timema</taxon>
    </lineage>
</organism>
<dbReference type="PANTHER" id="PTHR12243:SF67">
    <property type="entry name" value="COREPRESSOR OF PANGOLIN, ISOFORM A-RELATED"/>
    <property type="match status" value="1"/>
</dbReference>
<proteinExistence type="predicted"/>
<dbReference type="SMART" id="SM00595">
    <property type="entry name" value="MADF"/>
    <property type="match status" value="1"/>
</dbReference>
<dbReference type="GO" id="GO:0005634">
    <property type="term" value="C:nucleus"/>
    <property type="evidence" value="ECO:0007669"/>
    <property type="project" value="TreeGrafter"/>
</dbReference>
<dbReference type="GO" id="GO:0006357">
    <property type="term" value="P:regulation of transcription by RNA polymerase II"/>
    <property type="evidence" value="ECO:0007669"/>
    <property type="project" value="TreeGrafter"/>
</dbReference>
<reference evidence="2" key="1">
    <citation type="submission" date="2020-11" db="EMBL/GenBank/DDBJ databases">
        <authorList>
            <person name="Tran Van P."/>
        </authorList>
    </citation>
    <scope>NUCLEOTIDE SEQUENCE</scope>
</reference>
<evidence type="ECO:0000259" key="1">
    <source>
        <dbReference type="PROSITE" id="PS51029"/>
    </source>
</evidence>